<dbReference type="Proteomes" id="UP000054270">
    <property type="component" value="Unassembled WGS sequence"/>
</dbReference>
<name>A0A0D2PH46_HYPSF</name>
<accession>A0A0D2PH46</accession>
<keyword evidence="2" id="KW-1185">Reference proteome</keyword>
<dbReference type="OrthoDB" id="3130276at2759"/>
<organism evidence="1 2">
    <name type="scientific">Hypholoma sublateritium (strain FD-334 SS-4)</name>
    <dbReference type="NCBI Taxonomy" id="945553"/>
    <lineage>
        <taxon>Eukaryota</taxon>
        <taxon>Fungi</taxon>
        <taxon>Dikarya</taxon>
        <taxon>Basidiomycota</taxon>
        <taxon>Agaricomycotina</taxon>
        <taxon>Agaricomycetes</taxon>
        <taxon>Agaricomycetidae</taxon>
        <taxon>Agaricales</taxon>
        <taxon>Agaricineae</taxon>
        <taxon>Strophariaceae</taxon>
        <taxon>Hypholoma</taxon>
    </lineage>
</organism>
<dbReference type="PANTHER" id="PTHR38926:SF5">
    <property type="entry name" value="F-BOX AND LEUCINE-RICH REPEAT PROTEIN 6"/>
    <property type="match status" value="1"/>
</dbReference>
<proteinExistence type="predicted"/>
<reference evidence="2" key="1">
    <citation type="submission" date="2014-04" db="EMBL/GenBank/DDBJ databases">
        <title>Evolutionary Origins and Diversification of the Mycorrhizal Mutualists.</title>
        <authorList>
            <consortium name="DOE Joint Genome Institute"/>
            <consortium name="Mycorrhizal Genomics Consortium"/>
            <person name="Kohler A."/>
            <person name="Kuo A."/>
            <person name="Nagy L.G."/>
            <person name="Floudas D."/>
            <person name="Copeland A."/>
            <person name="Barry K.W."/>
            <person name="Cichocki N."/>
            <person name="Veneault-Fourrey C."/>
            <person name="LaButti K."/>
            <person name="Lindquist E.A."/>
            <person name="Lipzen A."/>
            <person name="Lundell T."/>
            <person name="Morin E."/>
            <person name="Murat C."/>
            <person name="Riley R."/>
            <person name="Ohm R."/>
            <person name="Sun H."/>
            <person name="Tunlid A."/>
            <person name="Henrissat B."/>
            <person name="Grigoriev I.V."/>
            <person name="Hibbett D.S."/>
            <person name="Martin F."/>
        </authorList>
    </citation>
    <scope>NUCLEOTIDE SEQUENCE [LARGE SCALE GENOMIC DNA]</scope>
    <source>
        <strain evidence="2">FD-334 SS-4</strain>
    </source>
</reference>
<gene>
    <name evidence="1" type="ORF">HYPSUDRAFT_44331</name>
</gene>
<protein>
    <recommendedName>
        <fullName evidence="3">F-box domain-containing protein</fullName>
    </recommendedName>
</protein>
<evidence type="ECO:0000313" key="1">
    <source>
        <dbReference type="EMBL" id="KJA19420.1"/>
    </source>
</evidence>
<dbReference type="AlphaFoldDB" id="A0A0D2PH46"/>
<dbReference type="PANTHER" id="PTHR38926">
    <property type="entry name" value="F-BOX DOMAIN CONTAINING PROTEIN, EXPRESSED"/>
    <property type="match status" value="1"/>
</dbReference>
<dbReference type="EMBL" id="KN817578">
    <property type="protein sequence ID" value="KJA19420.1"/>
    <property type="molecule type" value="Genomic_DNA"/>
</dbReference>
<sequence length="518" mass="59041">MSALPGNAPVQRLNFDILWEIIMINADMFNNRRVLETTLATSQVCRSWRRFMLNTPSIWAHLIDFRDRQWYAVKGRRALMRRNGTDMLWIKVPSMFTFGLERTKIISDVVSENWERLRELDVTIRHEDVDQWPLLRQPVPHLESFGITFTQYSTEFKHILSSLFGGSAPMLRELRFNGPSYNCFARPSWMHQLRSLELTVELTVSEMLEVLMVTKHLVNLRLDQILDDDTTSTLLPVSLLKLAHLHMHLTAALASAAVFLDHICIPPECSLNLSMRPILPRNLDKESFAAIIRAISTCARASFTHHAPQYLGLTITLRHFTLETTSHADGPEFKFCMELVPQQIFPEHVRPALLSEFSLPCFSEVTRFRVGISDMNFQVPQIPAFMACLTAVTAIWTDKWSLRYLICAQAAPKGAETGPRSVFSTLKILHLRALLSSRATKSGFDSSTDPVSHFVMANIAHGHVLRVIDFTTDTLEVLPDMEFLREAVGLKVRWRQCGVADICEYICGTGEPQKVEFV</sequence>
<evidence type="ECO:0008006" key="3">
    <source>
        <dbReference type="Google" id="ProtNLM"/>
    </source>
</evidence>
<evidence type="ECO:0000313" key="2">
    <source>
        <dbReference type="Proteomes" id="UP000054270"/>
    </source>
</evidence>